<feature type="domain" description="NIPSNAP" evidence="2">
    <location>
        <begin position="95"/>
        <end position="189"/>
    </location>
</feature>
<dbReference type="EMBL" id="BALE01000003">
    <property type="protein sequence ID" value="GAN52899.1"/>
    <property type="molecule type" value="Genomic_DNA"/>
</dbReference>
<dbReference type="Gene3D" id="3.30.70.100">
    <property type="match status" value="1"/>
</dbReference>
<comment type="caution">
    <text evidence="3">The sequence shown here is derived from an EMBL/GenBank/DDBJ whole genome shotgun (WGS) entry which is preliminary data.</text>
</comment>
<name>A0A0D6MGY3_9PROT</name>
<evidence type="ECO:0000313" key="4">
    <source>
        <dbReference type="Proteomes" id="UP000032679"/>
    </source>
</evidence>
<dbReference type="Pfam" id="PF07978">
    <property type="entry name" value="NIPSNAP"/>
    <property type="match status" value="1"/>
</dbReference>
<sequence length="191" mass="20579">MGTFTLIEMTARPGGLPALVAALSEAWSPRPPDRLRGCWSVDLGVLNRVIVLAEGGQPVELPLGTVHSDIEVTRSVWHGLPDLMLPSPGKHGPCYELRCYDVLPDRIADVHAAFLGALPTRCALSPLLIAMQSADGAPRFAHIWPYAGLDARQAIRADAVATGQWPPPVSSFLAGRMTAEIMWPLTFSPLQ</sequence>
<evidence type="ECO:0000256" key="1">
    <source>
        <dbReference type="ARBA" id="ARBA00005291"/>
    </source>
</evidence>
<comment type="similarity">
    <text evidence="1">Belongs to the NipSnap family.</text>
</comment>
<gene>
    <name evidence="3" type="ORF">Tasa_003_077</name>
</gene>
<dbReference type="InterPro" id="IPR012577">
    <property type="entry name" value="NIPSNAP"/>
</dbReference>
<dbReference type="PANTHER" id="PTHR21017">
    <property type="entry name" value="NIPSNAP-RELATED"/>
    <property type="match status" value="1"/>
</dbReference>
<accession>A0A0D6MGY3</accession>
<dbReference type="OrthoDB" id="4124121at2"/>
<organism evidence="3 4">
    <name type="scientific">Tanticharoenia sakaeratensis NBRC 103193</name>
    <dbReference type="NCBI Taxonomy" id="1231623"/>
    <lineage>
        <taxon>Bacteria</taxon>
        <taxon>Pseudomonadati</taxon>
        <taxon>Pseudomonadota</taxon>
        <taxon>Alphaproteobacteria</taxon>
        <taxon>Acetobacterales</taxon>
        <taxon>Acetobacteraceae</taxon>
        <taxon>Tanticharoenia</taxon>
    </lineage>
</organism>
<dbReference type="STRING" id="1231623.Tasa_003_077"/>
<dbReference type="InterPro" id="IPR051557">
    <property type="entry name" value="NipSnap_domain"/>
</dbReference>
<protein>
    <submittedName>
        <fullName evidence="3">NIPSNAP family protein</fullName>
    </submittedName>
</protein>
<dbReference type="Proteomes" id="UP000032679">
    <property type="component" value="Unassembled WGS sequence"/>
</dbReference>
<keyword evidence="4" id="KW-1185">Reference proteome</keyword>
<dbReference type="InterPro" id="IPR011008">
    <property type="entry name" value="Dimeric_a/b-barrel"/>
</dbReference>
<evidence type="ECO:0000259" key="2">
    <source>
        <dbReference type="Pfam" id="PF07978"/>
    </source>
</evidence>
<dbReference type="PANTHER" id="PTHR21017:SF17">
    <property type="entry name" value="PROTEIN NIPSNAP"/>
    <property type="match status" value="1"/>
</dbReference>
<evidence type="ECO:0000313" key="3">
    <source>
        <dbReference type="EMBL" id="GAN52899.1"/>
    </source>
</evidence>
<proteinExistence type="inferred from homology"/>
<reference evidence="3 4" key="1">
    <citation type="submission" date="2012-10" db="EMBL/GenBank/DDBJ databases">
        <title>Genome sequencing of Tanticharoenia sakaeratensis NBRC 103193.</title>
        <authorList>
            <person name="Azuma Y."/>
            <person name="Hadano H."/>
            <person name="Hirakawa H."/>
            <person name="Matsushita K."/>
        </authorList>
    </citation>
    <scope>NUCLEOTIDE SEQUENCE [LARGE SCALE GENOMIC DNA]</scope>
    <source>
        <strain evidence="3 4">NBRC 103193</strain>
    </source>
</reference>
<dbReference type="SUPFAM" id="SSF54909">
    <property type="entry name" value="Dimeric alpha+beta barrel"/>
    <property type="match status" value="1"/>
</dbReference>
<dbReference type="RefSeq" id="WP_053053593.1">
    <property type="nucleotide sequence ID" value="NZ_BALE01000003.1"/>
</dbReference>
<dbReference type="AlphaFoldDB" id="A0A0D6MGY3"/>